<reference evidence="3" key="1">
    <citation type="submission" date="2018-12" db="EMBL/GenBank/DDBJ databases">
        <title>Complete genome sequencing of Jeotgalibaca sp. H21T32.</title>
        <authorList>
            <person name="Bae J.-W."/>
            <person name="Lee S.-Y."/>
        </authorList>
    </citation>
    <scope>NUCLEOTIDE SEQUENCE [LARGE SCALE GENOMIC DNA]</scope>
    <source>
        <strain evidence="3">H21T32</strain>
    </source>
</reference>
<dbReference type="OrthoDB" id="2182676at2"/>
<dbReference type="EMBL" id="CP034465">
    <property type="protein sequence ID" value="AZP03782.1"/>
    <property type="molecule type" value="Genomic_DNA"/>
</dbReference>
<sequence length="210" mass="24317">MTIQWRSFLMKFLFAITNIVYLNILWLLFSLLGLVIFGFAPASVALIKSLEGFHLDADYIPIKIFFTYYKESFKKTNQLQLIYLSAILSLFFSSRILITLMNVTGIIPIFYLTVMVILVFMNSMSLQSFLFYPYMKIIERFKLSLFLFMRYPLSFLPIIFTGIGCYTIISIKSAFFIFIGASLPIAIIAYLQGKIFNKFIADFPDFGVLQ</sequence>
<keyword evidence="1" id="KW-0472">Membrane</keyword>
<evidence type="ECO:0000256" key="1">
    <source>
        <dbReference type="SAM" id="Phobius"/>
    </source>
</evidence>
<dbReference type="RefSeq" id="WP_126108867.1">
    <property type="nucleotide sequence ID" value="NZ_CP034465.1"/>
</dbReference>
<dbReference type="Proteomes" id="UP000273326">
    <property type="component" value="Chromosome"/>
</dbReference>
<dbReference type="KEGG" id="jeh:EJN90_03370"/>
<keyword evidence="3" id="KW-1185">Reference proteome</keyword>
<feature type="transmembrane region" description="Helical" evidence="1">
    <location>
        <begin position="175"/>
        <end position="191"/>
    </location>
</feature>
<proteinExistence type="predicted"/>
<feature type="transmembrane region" description="Helical" evidence="1">
    <location>
        <begin position="147"/>
        <end position="169"/>
    </location>
</feature>
<feature type="transmembrane region" description="Helical" evidence="1">
    <location>
        <begin position="109"/>
        <end position="135"/>
    </location>
</feature>
<accession>A0A3Q9BJE8</accession>
<feature type="transmembrane region" description="Helical" evidence="1">
    <location>
        <begin position="12"/>
        <end position="40"/>
    </location>
</feature>
<keyword evidence="1" id="KW-1133">Transmembrane helix</keyword>
<feature type="transmembrane region" description="Helical" evidence="1">
    <location>
        <begin position="81"/>
        <end position="103"/>
    </location>
</feature>
<dbReference type="Pfam" id="PF04854">
    <property type="entry name" value="DUF624"/>
    <property type="match status" value="1"/>
</dbReference>
<protein>
    <submittedName>
        <fullName evidence="2">DUF624 domain-containing protein</fullName>
    </submittedName>
</protein>
<evidence type="ECO:0000313" key="2">
    <source>
        <dbReference type="EMBL" id="AZP03782.1"/>
    </source>
</evidence>
<evidence type="ECO:0000313" key="3">
    <source>
        <dbReference type="Proteomes" id="UP000273326"/>
    </source>
</evidence>
<gene>
    <name evidence="2" type="ORF">EJN90_03370</name>
</gene>
<organism evidence="2 3">
    <name type="scientific">Jeotgalibaca ciconiae</name>
    <dbReference type="NCBI Taxonomy" id="2496265"/>
    <lineage>
        <taxon>Bacteria</taxon>
        <taxon>Bacillati</taxon>
        <taxon>Bacillota</taxon>
        <taxon>Bacilli</taxon>
        <taxon>Lactobacillales</taxon>
        <taxon>Carnobacteriaceae</taxon>
        <taxon>Jeotgalibaca</taxon>
    </lineage>
</organism>
<dbReference type="InterPro" id="IPR006938">
    <property type="entry name" value="DUF624"/>
</dbReference>
<dbReference type="AlphaFoldDB" id="A0A3Q9BJE8"/>
<keyword evidence="1" id="KW-0812">Transmembrane</keyword>
<name>A0A3Q9BJE8_9LACT</name>